<evidence type="ECO:0000313" key="2">
    <source>
        <dbReference type="EMBL" id="GBP72039.1"/>
    </source>
</evidence>
<gene>
    <name evidence="2" type="ORF">EVAR_48532_1</name>
</gene>
<organism evidence="2 3">
    <name type="scientific">Eumeta variegata</name>
    <name type="common">Bagworm moth</name>
    <name type="synonym">Eumeta japonica</name>
    <dbReference type="NCBI Taxonomy" id="151549"/>
    <lineage>
        <taxon>Eukaryota</taxon>
        <taxon>Metazoa</taxon>
        <taxon>Ecdysozoa</taxon>
        <taxon>Arthropoda</taxon>
        <taxon>Hexapoda</taxon>
        <taxon>Insecta</taxon>
        <taxon>Pterygota</taxon>
        <taxon>Neoptera</taxon>
        <taxon>Endopterygota</taxon>
        <taxon>Lepidoptera</taxon>
        <taxon>Glossata</taxon>
        <taxon>Ditrysia</taxon>
        <taxon>Tineoidea</taxon>
        <taxon>Psychidae</taxon>
        <taxon>Oiketicinae</taxon>
        <taxon>Eumeta</taxon>
    </lineage>
</organism>
<accession>A0A4C1YBM8</accession>
<comment type="caution">
    <text evidence="2">The sequence shown here is derived from an EMBL/GenBank/DDBJ whole genome shotgun (WGS) entry which is preliminary data.</text>
</comment>
<evidence type="ECO:0000256" key="1">
    <source>
        <dbReference type="SAM" id="MobiDB-lite"/>
    </source>
</evidence>
<reference evidence="2 3" key="1">
    <citation type="journal article" date="2019" name="Commun. Biol.">
        <title>The bagworm genome reveals a unique fibroin gene that provides high tensile strength.</title>
        <authorList>
            <person name="Kono N."/>
            <person name="Nakamura H."/>
            <person name="Ohtoshi R."/>
            <person name="Tomita M."/>
            <person name="Numata K."/>
            <person name="Arakawa K."/>
        </authorList>
    </citation>
    <scope>NUCLEOTIDE SEQUENCE [LARGE SCALE GENOMIC DNA]</scope>
</reference>
<name>A0A4C1YBM8_EUMVA</name>
<feature type="region of interest" description="Disordered" evidence="1">
    <location>
        <begin position="1"/>
        <end position="26"/>
    </location>
</feature>
<dbReference type="Proteomes" id="UP000299102">
    <property type="component" value="Unassembled WGS sequence"/>
</dbReference>
<feature type="compositionally biased region" description="Basic residues" evidence="1">
    <location>
        <begin position="82"/>
        <end position="91"/>
    </location>
</feature>
<feature type="compositionally biased region" description="Basic residues" evidence="1">
    <location>
        <begin position="9"/>
        <end position="19"/>
    </location>
</feature>
<feature type="region of interest" description="Disordered" evidence="1">
    <location>
        <begin position="82"/>
        <end position="102"/>
    </location>
</feature>
<feature type="compositionally biased region" description="Low complexity" evidence="1">
    <location>
        <begin position="92"/>
        <end position="102"/>
    </location>
</feature>
<protein>
    <submittedName>
        <fullName evidence="2">Uncharacterized protein</fullName>
    </submittedName>
</protein>
<dbReference type="EMBL" id="BGZK01001131">
    <property type="protein sequence ID" value="GBP72039.1"/>
    <property type="molecule type" value="Genomic_DNA"/>
</dbReference>
<sequence length="243" mass="27348">MRAAGHKYSSGRRAGRAGRPKQLPNHHFCAGTSRLKHLHMKYALAVFLDFHFLKRFSAERNCTPTCRRIIYVAVNRKKLKRKKTGKVRVARARGPGARSPGPALRAHALRVIEACRLMKTEVSLGEKSGNAAHVTRRVWAQLILGLEETFRTHRTRDRTPDGLEFSTERFAHVELRYAYRTHLITTRAPCLTLHASGHRAIPNTLRSLHPMTSLDGRAPQCYIVSVATTAPPPSVRSRPVIKS</sequence>
<keyword evidence="3" id="KW-1185">Reference proteome</keyword>
<dbReference type="AlphaFoldDB" id="A0A4C1YBM8"/>
<evidence type="ECO:0000313" key="3">
    <source>
        <dbReference type="Proteomes" id="UP000299102"/>
    </source>
</evidence>
<proteinExistence type="predicted"/>